<feature type="domain" description="Glyoxal oxidase N-terminal" evidence="3">
    <location>
        <begin position="537"/>
        <end position="632"/>
    </location>
</feature>
<name>A0ABN3U014_9ACTN</name>
<dbReference type="InterPro" id="IPR011043">
    <property type="entry name" value="Gal_Oxase/kelch_b-propeller"/>
</dbReference>
<reference evidence="5 6" key="1">
    <citation type="journal article" date="2019" name="Int. J. Syst. Evol. Microbiol.">
        <title>The Global Catalogue of Microorganisms (GCM) 10K type strain sequencing project: providing services to taxonomists for standard genome sequencing and annotation.</title>
        <authorList>
            <consortium name="The Broad Institute Genomics Platform"/>
            <consortium name="The Broad Institute Genome Sequencing Center for Infectious Disease"/>
            <person name="Wu L."/>
            <person name="Ma J."/>
        </authorList>
    </citation>
    <scope>NUCLEOTIDE SEQUENCE [LARGE SCALE GENOMIC DNA]</scope>
    <source>
        <strain evidence="5 6">JCM 8201</strain>
    </source>
</reference>
<dbReference type="PANTHER" id="PTHR32208">
    <property type="entry name" value="SECRETED PROTEIN-RELATED"/>
    <property type="match status" value="1"/>
</dbReference>
<feature type="chain" id="PRO_5045039403" description="Glyoxal oxidase-like protein" evidence="2">
    <location>
        <begin position="32"/>
        <end position="740"/>
    </location>
</feature>
<gene>
    <name evidence="5" type="ORF">GCM10010439_13550</name>
</gene>
<protein>
    <recommendedName>
        <fullName evidence="7">Glyoxal oxidase-like protein</fullName>
    </recommendedName>
</protein>
<comment type="caution">
    <text evidence="5">The sequence shown here is derived from an EMBL/GenBank/DDBJ whole genome shotgun (WGS) entry which is preliminary data.</text>
</comment>
<dbReference type="Pfam" id="PF09118">
    <property type="entry name" value="GO-like_E_set"/>
    <property type="match status" value="1"/>
</dbReference>
<proteinExistence type="predicted"/>
<dbReference type="InterPro" id="IPR009880">
    <property type="entry name" value="Glyoxal_oxidase_N"/>
</dbReference>
<dbReference type="InterPro" id="IPR014756">
    <property type="entry name" value="Ig_E-set"/>
</dbReference>
<dbReference type="Proteomes" id="UP001501842">
    <property type="component" value="Unassembled WGS sequence"/>
</dbReference>
<evidence type="ECO:0000256" key="1">
    <source>
        <dbReference type="ARBA" id="ARBA00022729"/>
    </source>
</evidence>
<accession>A0ABN3U014</accession>
<dbReference type="InterPro" id="IPR015202">
    <property type="entry name" value="GO-like_E_set"/>
</dbReference>
<dbReference type="InterPro" id="IPR037293">
    <property type="entry name" value="Gal_Oxidase_central_sf"/>
</dbReference>
<dbReference type="PANTHER" id="PTHR32208:SF21">
    <property type="entry name" value="LOW QUALITY PROTEIN: ALDEHYDE OXIDASE GLOX-LIKE"/>
    <property type="match status" value="1"/>
</dbReference>
<feature type="domain" description="Galactose oxidase-like Early set" evidence="4">
    <location>
        <begin position="640"/>
        <end position="738"/>
    </location>
</feature>
<evidence type="ECO:0000313" key="5">
    <source>
        <dbReference type="EMBL" id="GAA2722010.1"/>
    </source>
</evidence>
<feature type="signal peptide" evidence="2">
    <location>
        <begin position="1"/>
        <end position="31"/>
    </location>
</feature>
<evidence type="ECO:0000259" key="4">
    <source>
        <dbReference type="Pfam" id="PF09118"/>
    </source>
</evidence>
<evidence type="ECO:0008006" key="7">
    <source>
        <dbReference type="Google" id="ProtNLM"/>
    </source>
</evidence>
<dbReference type="SUPFAM" id="SSF50965">
    <property type="entry name" value="Galactose oxidase, central domain"/>
    <property type="match status" value="1"/>
</dbReference>
<dbReference type="SUPFAM" id="SSF81296">
    <property type="entry name" value="E set domains"/>
    <property type="match status" value="1"/>
</dbReference>
<dbReference type="EMBL" id="BAAATZ010000005">
    <property type="protein sequence ID" value="GAA2722010.1"/>
    <property type="molecule type" value="Genomic_DNA"/>
</dbReference>
<evidence type="ECO:0000313" key="6">
    <source>
        <dbReference type="Proteomes" id="UP001501842"/>
    </source>
</evidence>
<dbReference type="Gene3D" id="2.60.120.260">
    <property type="entry name" value="Galactose-binding domain-like"/>
    <property type="match status" value="1"/>
</dbReference>
<evidence type="ECO:0000256" key="2">
    <source>
        <dbReference type="SAM" id="SignalP"/>
    </source>
</evidence>
<dbReference type="Gene3D" id="2.60.40.10">
    <property type="entry name" value="Immunoglobulins"/>
    <property type="match status" value="1"/>
</dbReference>
<dbReference type="InterPro" id="IPR013783">
    <property type="entry name" value="Ig-like_fold"/>
</dbReference>
<keyword evidence="6" id="KW-1185">Reference proteome</keyword>
<dbReference type="Gene3D" id="2.130.10.80">
    <property type="entry name" value="Galactose oxidase/kelch, beta-propeller"/>
    <property type="match status" value="1"/>
</dbReference>
<dbReference type="Pfam" id="PF07250">
    <property type="entry name" value="Glyoxal_oxid_N"/>
    <property type="match status" value="1"/>
</dbReference>
<evidence type="ECO:0000259" key="3">
    <source>
        <dbReference type="Pfam" id="PF07250"/>
    </source>
</evidence>
<sequence>MKFQRSKATAVLCASVLGATVLPGMASSAMAAPTAKVQNPGFEKVSGGFPSCWTRFTVGKNTGTIAAANDGRSKRGVAVNITQYAGGAKAVVQKPGCALKVQAGKRYDLELSYKSTSGKVAVMLFRQKANGKWVKWKYMPYLPASRKYRLGVARTPVVPQGTRAVRFAMGLAGNGRLVTDNYKFKLASGKARCVGPECTKGHWVVNDFGNGGVRAIHSVMLHNGKVLLIAGSGNGAGRFNRGEFVTWLYNPKNNKFKRIPTPYDMFCAGHVQLPDGRVLVMSGTEEYAQYEWNAQTQQTIETMGWIGSKKSYIFNPKTERYTRANDLNDGHWYPSATILGNGDVYSVGGYAAERNAGGGNKVSLVAERFSWKKGRWLPAGQIAQPKINWATYPSLVLTGTGQLFYNGSSVFGHPVNGNGTLRGPGFFNPNSGAWRALPGNGNLRKPAARDMSAALMLPPAQDQRVMILGGKNFAGDPNTPEGANAIRDTDVIDLKKGMGARYQAGPDLNQGPVNMGGQAAGTEQFVAQKGTAGKTYVSAVILPDGTVFETGGSQTARFEHVHEASILNPRNKRPSQMKWKRVAADPVSRTYHSTAVLLDDGRVLTAGSNPGNLGADGDSYYDTRISIYYPPYMYKDNAARPAITSLPKKNGKKLGWSYGSKPVIKANSRVVRASLVRPVAVTHSSDPNQRSVDLPVKSLGGGRYQLGVTKNPNMAPPGWYMLNIVDGSGIPSAAQWIHLG</sequence>
<dbReference type="RefSeq" id="WP_344449324.1">
    <property type="nucleotide sequence ID" value="NZ_BAAATZ010000005.1"/>
</dbReference>
<organism evidence="5 6">
    <name type="scientific">Actinocorallia aurantiaca</name>
    <dbReference type="NCBI Taxonomy" id="46204"/>
    <lineage>
        <taxon>Bacteria</taxon>
        <taxon>Bacillati</taxon>
        <taxon>Actinomycetota</taxon>
        <taxon>Actinomycetes</taxon>
        <taxon>Streptosporangiales</taxon>
        <taxon>Thermomonosporaceae</taxon>
        <taxon>Actinocorallia</taxon>
    </lineage>
</organism>
<dbReference type="CDD" id="cd02851">
    <property type="entry name" value="E_set_GO_C"/>
    <property type="match status" value="1"/>
</dbReference>
<keyword evidence="1 2" id="KW-0732">Signal</keyword>